<protein>
    <submittedName>
        <fullName evidence="1">Uncharacterized protein</fullName>
    </submittedName>
</protein>
<dbReference type="AlphaFoldDB" id="S3LQH7"/>
<proteinExistence type="predicted"/>
<sequence>MEEIDYFSKEEGNNFNIFRFILNLNFNIDSMDVNKYSLFVHEYTHYLQSICTVSGISLLFKYFSFVKNIYADLNVKICNNNEYDTGYLSSYIEKYNDLMYLYNYNLDRENLEHRSDYFLLCEKIQHKIYKKEVTEYFIVIKEKQYHVSYKCLRETMAMMTFFIARNYKKEDALKYLQTSNVLPVYKVLFLYFNKNFPYIDDLIRFTYFFTETALQSDYPGEILNLLFKRLKYCSKTSILCTETFFQIFHRENPYVLSTLSPLVEKLKKDIQSLNSLGKNNEYFVFVKSYLQRCITGLNEYINKRTFFYYFQDIDKLKLLANVILSPVIIQTCQDNTKVSTLDDQTNSYALALIFGVAVLLDAYIKKDFTPMNEKCIFIEKIPVCKFFQDDLADVKICNRKPFNIKPFKNGNCIFYNASLILGMLPDEEIIKYKDKNVSFIKPT</sequence>
<dbReference type="HOGENOM" id="CLU_618118_0_0_12"/>
<dbReference type="GeneID" id="301462218"/>
<reference evidence="1 2" key="1">
    <citation type="submission" date="2013-04" db="EMBL/GenBank/DDBJ databases">
        <title>The Genome Sequence of Treponema vincentii F0403.</title>
        <authorList>
            <consortium name="The Broad Institute Genomics Platform"/>
            <person name="Earl A."/>
            <person name="Ward D."/>
            <person name="Feldgarden M."/>
            <person name="Gevers D."/>
            <person name="Leonetti C."/>
            <person name="Izard J."/>
            <person name="Walker B."/>
            <person name="Young S."/>
            <person name="Zeng Q."/>
            <person name="Gargeya S."/>
            <person name="Fitzgerald M."/>
            <person name="Haas B."/>
            <person name="Abouelleil A."/>
            <person name="Allen A.W."/>
            <person name="Alvarado L."/>
            <person name="Arachchi H.M."/>
            <person name="Berlin A.M."/>
            <person name="Chapman S.B."/>
            <person name="Gainer-Dewar J."/>
            <person name="Goldberg J."/>
            <person name="Griggs A."/>
            <person name="Gujja S."/>
            <person name="Hansen M."/>
            <person name="Howarth C."/>
            <person name="Imamovic A."/>
            <person name="Ireland A."/>
            <person name="Larimer J."/>
            <person name="McCowan C."/>
            <person name="Murphy C."/>
            <person name="Pearson M."/>
            <person name="Poon T.W."/>
            <person name="Priest M."/>
            <person name="Roberts A."/>
            <person name="Saif S."/>
            <person name="Shea T."/>
            <person name="Sisk P."/>
            <person name="Sykes S."/>
            <person name="Wortman J."/>
            <person name="Nusbaum C."/>
            <person name="Birren B."/>
        </authorList>
    </citation>
    <scope>NUCLEOTIDE SEQUENCE [LARGE SCALE GENOMIC DNA]</scope>
    <source>
        <strain evidence="1 2">F0403</strain>
    </source>
</reference>
<name>S3LQH7_9SPIR</name>
<dbReference type="EMBL" id="ATFC01000009">
    <property type="protein sequence ID" value="EPF46577.1"/>
    <property type="molecule type" value="Genomic_DNA"/>
</dbReference>
<organism evidence="1 2">
    <name type="scientific">Treponema vincentii F0403</name>
    <dbReference type="NCBI Taxonomy" id="1125702"/>
    <lineage>
        <taxon>Bacteria</taxon>
        <taxon>Pseudomonadati</taxon>
        <taxon>Spirochaetota</taxon>
        <taxon>Spirochaetia</taxon>
        <taxon>Spirochaetales</taxon>
        <taxon>Treponemataceae</taxon>
        <taxon>Treponema</taxon>
    </lineage>
</organism>
<keyword evidence="2" id="KW-1185">Reference proteome</keyword>
<evidence type="ECO:0000313" key="1">
    <source>
        <dbReference type="EMBL" id="EPF46577.1"/>
    </source>
</evidence>
<evidence type="ECO:0000313" key="2">
    <source>
        <dbReference type="Proteomes" id="UP000014605"/>
    </source>
</evidence>
<dbReference type="Proteomes" id="UP000014605">
    <property type="component" value="Unassembled WGS sequence"/>
</dbReference>
<dbReference type="RefSeq" id="WP_016519364.1">
    <property type="nucleotide sequence ID" value="NZ_KE332512.1"/>
</dbReference>
<dbReference type="PATRIC" id="fig|1125702.3.peg.2171"/>
<comment type="caution">
    <text evidence="1">The sequence shown here is derived from an EMBL/GenBank/DDBJ whole genome shotgun (WGS) entry which is preliminary data.</text>
</comment>
<gene>
    <name evidence="1" type="ORF">HMPREF1222_02101</name>
</gene>
<accession>S3LQH7</accession>